<evidence type="ECO:0000313" key="2">
    <source>
        <dbReference type="Proteomes" id="UP001367508"/>
    </source>
</evidence>
<dbReference type="Proteomes" id="UP001367508">
    <property type="component" value="Unassembled WGS sequence"/>
</dbReference>
<accession>A0AAN9QCK0</accession>
<dbReference type="EMBL" id="JAYMYQ010000005">
    <property type="protein sequence ID" value="KAK7330291.1"/>
    <property type="molecule type" value="Genomic_DNA"/>
</dbReference>
<sequence length="79" mass="9276">MMKKKLSWKVVLEKREKELANKKIKRLKSDFCACEMVSPSHIYKPAKRYDTCRAEEENISQIASDKEEENIIQIASDKD</sequence>
<keyword evidence="2" id="KW-1185">Reference proteome</keyword>
<evidence type="ECO:0000313" key="1">
    <source>
        <dbReference type="EMBL" id="KAK7330291.1"/>
    </source>
</evidence>
<proteinExistence type="predicted"/>
<reference evidence="1 2" key="1">
    <citation type="submission" date="2024-01" db="EMBL/GenBank/DDBJ databases">
        <title>The genomes of 5 underutilized Papilionoideae crops provide insights into root nodulation and disease resistanc.</title>
        <authorList>
            <person name="Jiang F."/>
        </authorList>
    </citation>
    <scope>NUCLEOTIDE SEQUENCE [LARGE SCALE GENOMIC DNA]</scope>
    <source>
        <strain evidence="1">LVBAO_FW01</strain>
        <tissue evidence="1">Leaves</tissue>
    </source>
</reference>
<name>A0AAN9QCK0_CANGL</name>
<comment type="caution">
    <text evidence="1">The sequence shown here is derived from an EMBL/GenBank/DDBJ whole genome shotgun (WGS) entry which is preliminary data.</text>
</comment>
<gene>
    <name evidence="1" type="ORF">VNO77_24481</name>
</gene>
<dbReference type="AlphaFoldDB" id="A0AAN9QCK0"/>
<organism evidence="1 2">
    <name type="scientific">Canavalia gladiata</name>
    <name type="common">Sword bean</name>
    <name type="synonym">Dolichos gladiatus</name>
    <dbReference type="NCBI Taxonomy" id="3824"/>
    <lineage>
        <taxon>Eukaryota</taxon>
        <taxon>Viridiplantae</taxon>
        <taxon>Streptophyta</taxon>
        <taxon>Embryophyta</taxon>
        <taxon>Tracheophyta</taxon>
        <taxon>Spermatophyta</taxon>
        <taxon>Magnoliopsida</taxon>
        <taxon>eudicotyledons</taxon>
        <taxon>Gunneridae</taxon>
        <taxon>Pentapetalae</taxon>
        <taxon>rosids</taxon>
        <taxon>fabids</taxon>
        <taxon>Fabales</taxon>
        <taxon>Fabaceae</taxon>
        <taxon>Papilionoideae</taxon>
        <taxon>50 kb inversion clade</taxon>
        <taxon>NPAAA clade</taxon>
        <taxon>indigoferoid/millettioid clade</taxon>
        <taxon>Phaseoleae</taxon>
        <taxon>Canavalia</taxon>
    </lineage>
</organism>
<protein>
    <submittedName>
        <fullName evidence="1">Uncharacterized protein</fullName>
    </submittedName>
</protein>